<dbReference type="PROSITE" id="PS51718">
    <property type="entry name" value="G_DYNAMIN_2"/>
    <property type="match status" value="1"/>
</dbReference>
<keyword evidence="9" id="KW-0808">Transferase</keyword>
<evidence type="ECO:0000256" key="11">
    <source>
        <dbReference type="ARBA" id="ARBA00022701"/>
    </source>
</evidence>
<name>A0A9Q0EH38_9TELE</name>
<feature type="region of interest" description="Disordered" evidence="24">
    <location>
        <begin position="735"/>
        <end position="785"/>
    </location>
</feature>
<evidence type="ECO:0000256" key="4">
    <source>
        <dbReference type="ARBA" id="ARBA00015210"/>
    </source>
</evidence>
<evidence type="ECO:0000256" key="19">
    <source>
        <dbReference type="ARBA" id="ARBA00023212"/>
    </source>
</evidence>
<evidence type="ECO:0000259" key="26">
    <source>
        <dbReference type="PROSITE" id="PS50003"/>
    </source>
</evidence>
<feature type="domain" description="Myb-like" evidence="28">
    <location>
        <begin position="1821"/>
        <end position="1873"/>
    </location>
</feature>
<dbReference type="InterPro" id="IPR036300">
    <property type="entry name" value="MIR_dom_sf"/>
</dbReference>
<keyword evidence="14" id="KW-0378">Hydrolase</keyword>
<feature type="domain" description="HTH myb-type" evidence="30">
    <location>
        <begin position="1821"/>
        <end position="1877"/>
    </location>
</feature>
<dbReference type="InterPro" id="IPR030381">
    <property type="entry name" value="G_DYNAMIN_dom"/>
</dbReference>
<keyword evidence="19" id="KW-0206">Cytoskeleton</keyword>
<dbReference type="PROSITE" id="PS00720">
    <property type="entry name" value="RASGEF"/>
    <property type="match status" value="1"/>
</dbReference>
<dbReference type="GO" id="GO:0008017">
    <property type="term" value="F:microtubule binding"/>
    <property type="evidence" value="ECO:0007669"/>
    <property type="project" value="TreeGrafter"/>
</dbReference>
<evidence type="ECO:0000256" key="3">
    <source>
        <dbReference type="ARBA" id="ARBA00011980"/>
    </source>
</evidence>
<proteinExistence type="predicted"/>
<evidence type="ECO:0000256" key="12">
    <source>
        <dbReference type="ARBA" id="ARBA00022737"/>
    </source>
</evidence>
<evidence type="ECO:0000256" key="17">
    <source>
        <dbReference type="ARBA" id="ARBA00023136"/>
    </source>
</evidence>
<feature type="compositionally biased region" description="Pro residues" evidence="24">
    <location>
        <begin position="753"/>
        <end position="770"/>
    </location>
</feature>
<keyword evidence="7 22" id="KW-0344">Guanine-nucleotide releasing factor</keyword>
<dbReference type="GO" id="GO:0005085">
    <property type="term" value="F:guanyl-nucleotide exchange factor activity"/>
    <property type="evidence" value="ECO:0007669"/>
    <property type="project" value="UniProtKB-KW"/>
</dbReference>
<dbReference type="PRINTS" id="PR00195">
    <property type="entry name" value="DYNAMIN"/>
</dbReference>
<dbReference type="GO" id="GO:0016185">
    <property type="term" value="P:synaptic vesicle budding from presynaptic endocytic zone membrane"/>
    <property type="evidence" value="ECO:0007669"/>
    <property type="project" value="TreeGrafter"/>
</dbReference>
<dbReference type="PANTHER" id="PTHR11566">
    <property type="entry name" value="DYNAMIN"/>
    <property type="match status" value="1"/>
</dbReference>
<dbReference type="SMART" id="SM00472">
    <property type="entry name" value="MIR"/>
    <property type="match status" value="2"/>
</dbReference>
<dbReference type="GO" id="GO:0005737">
    <property type="term" value="C:cytoplasm"/>
    <property type="evidence" value="ECO:0007669"/>
    <property type="project" value="TreeGrafter"/>
</dbReference>
<evidence type="ECO:0000256" key="7">
    <source>
        <dbReference type="ARBA" id="ARBA00022658"/>
    </source>
</evidence>
<dbReference type="Gene3D" id="3.40.50.300">
    <property type="entry name" value="P-loop containing nucleotide triphosphate hydrolases"/>
    <property type="match status" value="1"/>
</dbReference>
<dbReference type="InterPro" id="IPR001895">
    <property type="entry name" value="RASGEF_cat_dom"/>
</dbReference>
<dbReference type="GO" id="GO:0000030">
    <property type="term" value="F:mannosyltransferase activity"/>
    <property type="evidence" value="ECO:0007669"/>
    <property type="project" value="InterPro"/>
</dbReference>
<dbReference type="PROSITE" id="PS50919">
    <property type="entry name" value="MIR"/>
    <property type="match status" value="2"/>
</dbReference>
<evidence type="ECO:0000256" key="21">
    <source>
        <dbReference type="ARBA" id="ARBA00083313"/>
    </source>
</evidence>
<feature type="coiled-coil region" evidence="23">
    <location>
        <begin position="3027"/>
        <end position="3054"/>
    </location>
</feature>
<dbReference type="SUPFAM" id="SSF46689">
    <property type="entry name" value="Homeodomain-like"/>
    <property type="match status" value="2"/>
</dbReference>
<keyword evidence="18" id="KW-0505">Motor protein</keyword>
<dbReference type="InterPro" id="IPR019804">
    <property type="entry name" value="Ras_G-nucl-exch_fac_CS"/>
</dbReference>
<dbReference type="InterPro" id="IPR045063">
    <property type="entry name" value="Dynamin_N"/>
</dbReference>
<evidence type="ECO:0000256" key="5">
    <source>
        <dbReference type="ARBA" id="ARBA00022490"/>
    </source>
</evidence>
<evidence type="ECO:0000259" key="29">
    <source>
        <dbReference type="PROSITE" id="PS50919"/>
    </source>
</evidence>
<dbReference type="SUPFAM" id="SSF82109">
    <property type="entry name" value="MIR domain"/>
    <property type="match status" value="1"/>
</dbReference>
<dbReference type="SMART" id="SM00053">
    <property type="entry name" value="DYNc"/>
    <property type="match status" value="1"/>
</dbReference>
<feature type="domain" description="MIR" evidence="29">
    <location>
        <begin position="1411"/>
        <end position="1468"/>
    </location>
</feature>
<dbReference type="GO" id="GO:0003924">
    <property type="term" value="F:GTPase activity"/>
    <property type="evidence" value="ECO:0007669"/>
    <property type="project" value="InterPro"/>
</dbReference>
<keyword evidence="16" id="KW-0342">GTP-binding</keyword>
<organism evidence="32 33">
    <name type="scientific">Muraenolepis orangiensis</name>
    <name type="common">Patagonian moray cod</name>
    <dbReference type="NCBI Taxonomy" id="630683"/>
    <lineage>
        <taxon>Eukaryota</taxon>
        <taxon>Metazoa</taxon>
        <taxon>Chordata</taxon>
        <taxon>Craniata</taxon>
        <taxon>Vertebrata</taxon>
        <taxon>Euteleostomi</taxon>
        <taxon>Actinopterygii</taxon>
        <taxon>Neopterygii</taxon>
        <taxon>Teleostei</taxon>
        <taxon>Neoteleostei</taxon>
        <taxon>Acanthomorphata</taxon>
        <taxon>Zeiogadaria</taxon>
        <taxon>Gadariae</taxon>
        <taxon>Gadiformes</taxon>
        <taxon>Muraenolepidoidei</taxon>
        <taxon>Muraenolepididae</taxon>
        <taxon>Muraenolepis</taxon>
    </lineage>
</organism>
<dbReference type="GO" id="GO:0012505">
    <property type="term" value="C:endomembrane system"/>
    <property type="evidence" value="ECO:0007669"/>
    <property type="project" value="UniProtKB-SubCell"/>
</dbReference>
<evidence type="ECO:0000256" key="1">
    <source>
        <dbReference type="ARBA" id="ARBA00004127"/>
    </source>
</evidence>
<dbReference type="Pfam" id="PF02815">
    <property type="entry name" value="MIR"/>
    <property type="match status" value="1"/>
</dbReference>
<keyword evidence="15 25" id="KW-1133">Transmembrane helix</keyword>
<dbReference type="PROSITE" id="PS50003">
    <property type="entry name" value="PH_DOMAIN"/>
    <property type="match status" value="1"/>
</dbReference>
<dbReference type="InterPro" id="IPR000375">
    <property type="entry name" value="Dynamin_stalk"/>
</dbReference>
<dbReference type="SMART" id="SM00717">
    <property type="entry name" value="SANT"/>
    <property type="match status" value="3"/>
</dbReference>
<feature type="compositionally biased region" description="Low complexity" evidence="24">
    <location>
        <begin position="1564"/>
        <end position="1577"/>
    </location>
</feature>
<dbReference type="InterPro" id="IPR011993">
    <property type="entry name" value="PH-like_dom_sf"/>
</dbReference>
<dbReference type="InterPro" id="IPR003130">
    <property type="entry name" value="GED"/>
</dbReference>
<feature type="region of interest" description="Disordered" evidence="24">
    <location>
        <begin position="1561"/>
        <end position="1595"/>
    </location>
</feature>
<dbReference type="GO" id="GO:0031623">
    <property type="term" value="P:receptor internalization"/>
    <property type="evidence" value="ECO:0007669"/>
    <property type="project" value="TreeGrafter"/>
</dbReference>
<feature type="domain" description="PH" evidence="26">
    <location>
        <begin position="361"/>
        <end position="487"/>
    </location>
</feature>
<evidence type="ECO:0000256" key="24">
    <source>
        <dbReference type="SAM" id="MobiDB-lite"/>
    </source>
</evidence>
<feature type="region of interest" description="Disordered" evidence="24">
    <location>
        <begin position="2172"/>
        <end position="2239"/>
    </location>
</feature>
<evidence type="ECO:0000256" key="18">
    <source>
        <dbReference type="ARBA" id="ARBA00023175"/>
    </source>
</evidence>
<reference evidence="32" key="1">
    <citation type="submission" date="2022-07" db="EMBL/GenBank/DDBJ databases">
        <title>Chromosome-level genome of Muraenolepis orangiensis.</title>
        <authorList>
            <person name="Kim J."/>
        </authorList>
    </citation>
    <scope>NUCLEOTIDE SEQUENCE</scope>
    <source>
        <strain evidence="32">KU_S4_2022</strain>
        <tissue evidence="32">Muscle</tissue>
    </source>
</reference>
<feature type="domain" description="Ras-GEF" evidence="27">
    <location>
        <begin position="974"/>
        <end position="1199"/>
    </location>
</feature>
<feature type="coiled-coil region" evidence="23">
    <location>
        <begin position="2710"/>
        <end position="2737"/>
    </location>
</feature>
<keyword evidence="17 25" id="KW-0472">Membrane</keyword>
<dbReference type="InterPro" id="IPR022812">
    <property type="entry name" value="Dynamin"/>
</dbReference>
<dbReference type="FunFam" id="1.20.120.1240:FF:000008">
    <property type="entry name" value="dynamin-3 isoform X1"/>
    <property type="match status" value="1"/>
</dbReference>
<evidence type="ECO:0000256" key="8">
    <source>
        <dbReference type="ARBA" id="ARBA00022676"/>
    </source>
</evidence>
<evidence type="ECO:0000256" key="6">
    <source>
        <dbReference type="ARBA" id="ARBA00022583"/>
    </source>
</evidence>
<dbReference type="PROSITE" id="PS50009">
    <property type="entry name" value="RASGEF_CAT"/>
    <property type="match status" value="1"/>
</dbReference>
<dbReference type="PANTHER" id="PTHR11566:SF32">
    <property type="entry name" value="DYNAMIN-1"/>
    <property type="match status" value="1"/>
</dbReference>
<dbReference type="InterPro" id="IPR016093">
    <property type="entry name" value="MIR_motif"/>
</dbReference>
<dbReference type="OrthoDB" id="2143914at2759"/>
<dbReference type="Pfam" id="PF14643">
    <property type="entry name" value="DUF4455"/>
    <property type="match status" value="1"/>
</dbReference>
<feature type="domain" description="HTH myb-type" evidence="30">
    <location>
        <begin position="1924"/>
        <end position="1979"/>
    </location>
</feature>
<evidence type="ECO:0000259" key="28">
    <source>
        <dbReference type="PROSITE" id="PS50090"/>
    </source>
</evidence>
<dbReference type="SUPFAM" id="SSF52540">
    <property type="entry name" value="P-loop containing nucleoside triphosphate hydrolases"/>
    <property type="match status" value="1"/>
</dbReference>
<dbReference type="GO" id="GO:0005525">
    <property type="term" value="F:GTP binding"/>
    <property type="evidence" value="ECO:0007669"/>
    <property type="project" value="UniProtKB-KW"/>
</dbReference>
<dbReference type="Pfam" id="PF00350">
    <property type="entry name" value="Dynamin_N"/>
    <property type="match status" value="1"/>
</dbReference>
<dbReference type="EC" id="3.6.5.5" evidence="3"/>
<evidence type="ECO:0000256" key="20">
    <source>
        <dbReference type="ARBA" id="ARBA00031810"/>
    </source>
</evidence>
<dbReference type="InterPro" id="IPR023578">
    <property type="entry name" value="Ras_GEF_dom_sf"/>
</dbReference>
<evidence type="ECO:0000256" key="10">
    <source>
        <dbReference type="ARBA" id="ARBA00022692"/>
    </source>
</evidence>
<keyword evidence="8" id="KW-0328">Glycosyltransferase</keyword>
<dbReference type="InterPro" id="IPR001401">
    <property type="entry name" value="Dynamin_GTPase"/>
</dbReference>
<dbReference type="SUPFAM" id="SSF50729">
    <property type="entry name" value="PH domain-like"/>
    <property type="match status" value="1"/>
</dbReference>
<feature type="compositionally biased region" description="Low complexity" evidence="24">
    <location>
        <begin position="2191"/>
        <end position="2201"/>
    </location>
</feature>
<dbReference type="Proteomes" id="UP001148018">
    <property type="component" value="Unassembled WGS sequence"/>
</dbReference>
<dbReference type="PROSITE" id="PS51294">
    <property type="entry name" value="HTH_MYB"/>
    <property type="match status" value="2"/>
</dbReference>
<dbReference type="Gene3D" id="2.80.10.50">
    <property type="match status" value="1"/>
</dbReference>
<evidence type="ECO:0000259" key="27">
    <source>
        <dbReference type="PROSITE" id="PS50009"/>
    </source>
</evidence>
<evidence type="ECO:0000256" key="2">
    <source>
        <dbReference type="ARBA" id="ARBA00004245"/>
    </source>
</evidence>
<evidence type="ECO:0000256" key="25">
    <source>
        <dbReference type="SAM" id="Phobius"/>
    </source>
</evidence>
<feature type="compositionally biased region" description="Polar residues" evidence="24">
    <location>
        <begin position="2218"/>
        <end position="2227"/>
    </location>
</feature>
<dbReference type="InterPro" id="IPR027417">
    <property type="entry name" value="P-loop_NTPase"/>
</dbReference>
<evidence type="ECO:0000259" key="31">
    <source>
        <dbReference type="PROSITE" id="PS51718"/>
    </source>
</evidence>
<dbReference type="SMART" id="SM00302">
    <property type="entry name" value="GED"/>
    <property type="match status" value="1"/>
</dbReference>
<keyword evidence="6" id="KW-0254">Endocytosis</keyword>
<dbReference type="Pfam" id="PF02366">
    <property type="entry name" value="PMT"/>
    <property type="match status" value="1"/>
</dbReference>
<dbReference type="Pfam" id="PF01031">
    <property type="entry name" value="Dynamin_M"/>
    <property type="match status" value="1"/>
</dbReference>
<evidence type="ECO:0000256" key="16">
    <source>
        <dbReference type="ARBA" id="ARBA00023134"/>
    </source>
</evidence>
<evidence type="ECO:0000256" key="9">
    <source>
        <dbReference type="ARBA" id="ARBA00022679"/>
    </source>
</evidence>
<dbReference type="InterPro" id="IPR009057">
    <property type="entry name" value="Homeodomain-like_sf"/>
</dbReference>
<dbReference type="Pfam" id="PF00617">
    <property type="entry name" value="RasGEF"/>
    <property type="match status" value="1"/>
</dbReference>
<dbReference type="Gene3D" id="1.10.840.10">
    <property type="entry name" value="Ras guanine-nucleotide exchange factors catalytic domain"/>
    <property type="match status" value="1"/>
</dbReference>
<dbReference type="GO" id="GO:0005874">
    <property type="term" value="C:microtubule"/>
    <property type="evidence" value="ECO:0007669"/>
    <property type="project" value="UniProtKB-KW"/>
</dbReference>
<feature type="compositionally biased region" description="Pro residues" evidence="24">
    <location>
        <begin position="2459"/>
        <end position="2473"/>
    </location>
</feature>
<dbReference type="GO" id="GO:0005886">
    <property type="term" value="C:plasma membrane"/>
    <property type="evidence" value="ECO:0007669"/>
    <property type="project" value="TreeGrafter"/>
</dbReference>
<evidence type="ECO:0000256" key="13">
    <source>
        <dbReference type="ARBA" id="ARBA00022741"/>
    </source>
</evidence>
<feature type="transmembrane region" description="Helical" evidence="25">
    <location>
        <begin position="1378"/>
        <end position="1396"/>
    </location>
</feature>
<keyword evidence="5" id="KW-0963">Cytoplasm</keyword>
<dbReference type="FunFam" id="1.10.840.10:FF:000009">
    <property type="entry name" value="rap guanine nucleotide exchange factor 1"/>
    <property type="match status" value="1"/>
</dbReference>
<keyword evidence="13" id="KW-0547">Nucleotide-binding</keyword>
<dbReference type="GO" id="GO:0006493">
    <property type="term" value="P:protein O-linked glycosylation"/>
    <property type="evidence" value="ECO:0007669"/>
    <property type="project" value="InterPro"/>
</dbReference>
<comment type="caution">
    <text evidence="32">The sequence shown here is derived from an EMBL/GenBank/DDBJ whole genome shotgun (WGS) entry which is preliminary data.</text>
</comment>
<dbReference type="EMBL" id="JANIIK010000044">
    <property type="protein sequence ID" value="KAJ3604337.1"/>
    <property type="molecule type" value="Genomic_DNA"/>
</dbReference>
<keyword evidence="11" id="KW-0493">Microtubule</keyword>
<evidence type="ECO:0000256" key="22">
    <source>
        <dbReference type="PROSITE-ProRule" id="PRU00168"/>
    </source>
</evidence>
<keyword evidence="23" id="KW-0175">Coiled coil</keyword>
<feature type="compositionally biased region" description="Basic and acidic residues" evidence="24">
    <location>
        <begin position="2208"/>
        <end position="2217"/>
    </location>
</feature>
<comment type="subcellular location">
    <subcellularLocation>
        <location evidence="2">Cytoplasm</location>
        <location evidence="2">Cytoskeleton</location>
    </subcellularLocation>
    <subcellularLocation>
        <location evidence="1">Endomembrane system</location>
        <topology evidence="1">Multi-pass membrane protein</topology>
    </subcellularLocation>
</comment>
<feature type="domain" description="MIR" evidence="29">
    <location>
        <begin position="1473"/>
        <end position="1532"/>
    </location>
</feature>
<gene>
    <name evidence="32" type="ORF">NHX12_029078</name>
</gene>
<dbReference type="InterPro" id="IPR001849">
    <property type="entry name" value="PH_domain"/>
</dbReference>
<feature type="domain" description="Myb-like" evidence="28">
    <location>
        <begin position="1924"/>
        <end position="1975"/>
    </location>
</feature>
<evidence type="ECO:0000259" key="30">
    <source>
        <dbReference type="PROSITE" id="PS51294"/>
    </source>
</evidence>
<dbReference type="InterPro" id="IPR017930">
    <property type="entry name" value="Myb_dom"/>
</dbReference>
<accession>A0A9Q0EH38</accession>
<evidence type="ECO:0000313" key="32">
    <source>
        <dbReference type="EMBL" id="KAJ3604337.1"/>
    </source>
</evidence>
<dbReference type="InterPro" id="IPR003342">
    <property type="entry name" value="ArnT-like_N"/>
</dbReference>
<keyword evidence="10 25" id="KW-0812">Transmembrane</keyword>
<dbReference type="InterPro" id="IPR028089">
    <property type="entry name" value="DUF4455"/>
</dbReference>
<keyword evidence="33" id="KW-1185">Reference proteome</keyword>
<dbReference type="GO" id="GO:0098793">
    <property type="term" value="C:presynapse"/>
    <property type="evidence" value="ECO:0007669"/>
    <property type="project" value="GOC"/>
</dbReference>
<dbReference type="CDD" id="cd00155">
    <property type="entry name" value="RasGEF"/>
    <property type="match status" value="1"/>
</dbReference>
<feature type="transmembrane region" description="Helical" evidence="25">
    <location>
        <begin position="1346"/>
        <end position="1366"/>
    </location>
</feature>
<dbReference type="InterPro" id="IPR001005">
    <property type="entry name" value="SANT/Myb"/>
</dbReference>
<dbReference type="InterPro" id="IPR036964">
    <property type="entry name" value="RASGEF_cat_dom_sf"/>
</dbReference>
<feature type="domain" description="Myb-like" evidence="28">
    <location>
        <begin position="1874"/>
        <end position="1923"/>
    </location>
</feature>
<evidence type="ECO:0000313" key="33">
    <source>
        <dbReference type="Proteomes" id="UP001148018"/>
    </source>
</evidence>
<dbReference type="CDD" id="cd00167">
    <property type="entry name" value="SANT"/>
    <property type="match status" value="3"/>
</dbReference>
<dbReference type="SMART" id="SM00147">
    <property type="entry name" value="RasGEF"/>
    <property type="match status" value="1"/>
</dbReference>
<dbReference type="GO" id="GO:0007264">
    <property type="term" value="P:small GTPase-mediated signal transduction"/>
    <property type="evidence" value="ECO:0007669"/>
    <property type="project" value="InterPro"/>
</dbReference>
<evidence type="ECO:0000256" key="23">
    <source>
        <dbReference type="SAM" id="Coils"/>
    </source>
</evidence>
<dbReference type="PROSITE" id="PS50090">
    <property type="entry name" value="MYB_LIKE"/>
    <property type="match status" value="3"/>
</dbReference>
<protein>
    <recommendedName>
        <fullName evidence="4">Interferon-induced GTP-binding protein Mx</fullName>
        <ecNumber evidence="3">3.6.5.5</ecNumber>
    </recommendedName>
    <alternativeName>
        <fullName evidence="21">CRK SH3-binding GNRP</fullName>
    </alternativeName>
    <alternativeName>
        <fullName evidence="20">Interferon-inducible Mx protein</fullName>
    </alternativeName>
</protein>
<dbReference type="Pfam" id="PF00249">
    <property type="entry name" value="Myb_DNA-binding"/>
    <property type="match status" value="2"/>
</dbReference>
<dbReference type="Gene3D" id="2.30.29.30">
    <property type="entry name" value="Pleckstrin-homology domain (PH domain)/Phosphotyrosine-binding domain (PTB)"/>
    <property type="match status" value="1"/>
</dbReference>
<sequence>MGNRGMEDLIPLVNRMQDAFSAIGQNSDMDLPQIAVVGGQSAGKSSVLENFVGRDFLPRGCGIVTRRPLVLQLINCPTEYAEFLHCKGKKFVDFDEVRQEIEAETDRITGQNKGISPVPINLRVYSPNVLNLTLVDLPGMTKVPVGDQPADIEQQIREMLMQFVTKDNCLLLAVSPANSDLANSDALKIAKEVDPQGQRTIGATSQLTNHIRDTLPALRCKLQSQLLSIEKEVEEMVQQFAVDFEKRIEGSGDQIDTYELSGGAKINRIFHERFPFDLVKLECDEKTLRKEISYAIKNIHGIRTGLFTPDMAFETIVKRQIAQIKEPCQKCVDMVISELVNTVRQCTQKLAQYPMLREEMERIVTQHIRDRESRTKTQVMLLIDIELSYMNTNHEDFIGFANAQQKSSQQNKKKAAGNQEKEKKYMLTVDNLKLKDIEKSFLSSKHIFALFNTEQRNVYKDYRQLELASESAEEVDSWKASFLQIHSMDPQLERQVEIVRNLVDSYMAIIHRTVRDLIPKTIMHLMVNNAQHRDEMLRMYHALREALHIIGDISTSTITTAMPPPVDDSWLQVTGMPSGRSKTVTSCLSGLYSSLAQLIHWADQLMLRGIVQEEKDALATVVLVTRAVLDGVKPLPAPGHHADSEEHVSTMSPEPSPNRAPTPLTEEAAPPKPPKPSSADDGVPALPPKKRQSIPGPANSRVAVVAPMKREAEPYQEEYEELTKHSVCVETQNTHFPQTQDPDYDSLSLAETVPPPLSSSSPPPTVPPALPQKTRRSSSVAEGTSQALTVDLAAVEHCSPSLLSPSGTPPPLPEKKRHIHQYLQYLSSYSGPAADMLFYQRPVDLGHRYSTRQRELVTAYRLTHAHPDPPCPDTLPPDPPYDMPGEVALHGDLQAAAAGIPAPALPPKRKQLLLLMDLVFSLVIRGELGLARLLRSNILTKLEERRQLIDSPLWLRPLSARGVAARPGSLLDFKSQDIAEQLTLMDSKLFYKIELPEVLLWSMEQNEERSPNLTEFTEHFNNVSFWVRSVIILQDKAQEREKLVLKFLKVMKHLKKLNNFNSYLSILSALDSAPLRRLDWQKHTSEALEVFSALIDSSSSFRTYRTALSEVEPPCIPYLGLILQDLTFVHLGNPDLLMTSQGSKVNFSKRLQQFSILDTLRSFQHGVYSLQPNSEISSFFNDFIPCSRSWHHAVTVFPLQSPALGAGTMLRPGTLKFPPVVKAEVNLVLVLVTVLGFWTRLRDLSYPRAVVFDEVYYGQFVSLYVKQVFFVDESGPPLGHMILAFGEYPSSVCVWALRLLPAVCGALCVPLAYLLQVELGGSHYAALGAALLVLMENSLIVQSRFMLLESVLIFFQLLSFFCYWRFHNTPNRVKYVGVSTYLLLLGIASVHTWQLIGQQAVSHELVVNTPPRPVRHGDVVQLLHGMTSRFLNSHDVAAPVSPHAQEVSGYIDFNVSMVIQNLWRVDISNREAESEVWKTIVSDVRLVHVNTSAVLKLSGGTLPDWGFGQLEVVADRVSRAHHSSLVWNVEEHRYGTIMSRLTEERDRLTRQIQELEQNLGTAPGDLDLLSSDTSSGDGSDDELEQAEPSHQASPGLLAQRDQIQQEIEELQTALVSLNADDLIGDDSSDSGESDGELDIAESEEGCLQVNLVYQQVLLDSLNQLEQLLHQNARAQKELLFQMAGPSKDISRVRLPNISYQQPAKMYLGRFLKPYFKDKLTGLGPPANMETKDRINKMNTPLDDKRLQMKRWEGWQKTLLINSVYKDCLKRQIQPKLSKSQKEDELVGDRYDEHDWQKISNIDFEGTREAEDLCCFWRNFLHPSVNKSSWTPKEIEHLKELSEEHGERDWESVAEKLGTGRTAFMCLQTYQKHVSKTLKKSSWSAEEDAQLKELVEKMRIGNFIPYFMEGRDPSQLMYRWAHVLQPNLRKGHWSKDEDQALRQAVARLGEGHWCKIRLEVPGRSDSACRDSYQVVERPSFGPLQQRELAVRSTLADASGRLLDTLTCAGPRLLRRGSRHRPLAMLQVSAPELHRFLMARSACAHRGRAAQRGRRPSRADNVSTGYLLMAAVAPWIGNLLVPDPTWDLEKGALALRRSAEAVSLSSTPVFRLLLQVLNPRPGTVQDLLQQRHKWAQGQEQLKCQLIRPRLMQMVPLRLPHPTLFVLPPPAHVNTAGSHGTASLPCRPLPSPSLPSSAAVLQPADPADVVRGVKRERAKETSPSPGTPANRSRGAGESLDPPVKRMRRITAKAKALEEAVQAKNEAKCKTSQKKTPNQIWPAGPLALPSGHSMLIMTDGLVSLVGEPPPGLKIALPPRHRGPTPPTNVFVQPVALCLPVLPTNCTVAPISVSPAIQLPSVSSAIQLPSVSPAIQLPTVSPAIQLPTVSPAIQPPTVSPAIQPPTVSPAIQLPTVSPAIQLPTVSPAIQLPTVSPAIQLPTVSPDIQPPSVSIAQPPSVSPAIQPPSVSPAIQPPSVSPAIQPPSVSPFVQHPFFSHAVRPPSPSLSAPMPCMSRVGAAPPPPLRREALQLDSTLMFREPAGEVQRWLSGAGGVTVPGLGVALPYLPPFVSSLDTLHALLAAKEGLEETAFQLLTPGVTPDPGPDHEYCRGSCWEASHPSDPSANVAAVRRLVAKHCAANPAYQMLKARFLSCFTLPALLATFKPVKEKEEALKITRQATGFAGMADKRVIPSGKLYKQIFDAQHHEESIGNACKDLLSSREEMDQRLDILMDEMEDEQQITVLLRKYCALLVRISFLDSSNVHRLVDAEAMMINNALLANRRSIARLCLHLLEEDLQKESDLRLRWQDRRRTWTTGRVHQEEALCALELSEEEVEHILSSQILPLIGPCQRQAEERLATLDKKETDFNALLCSLRQESPEGALKASQDRALVYLDHMADSDMNDFGTTIGDCNLRFIASVSEMEELSRTATTSHTLERFSSTLQGRLSQHVQETQCSQRAFSRSVEQRLEEVQDSNDKLIASFRLFGEGGTFSKREADEMQKVLERSSQRTDAVKNSLRVDMEALESSSLEQVKEAVDRLEEKLSHLLVEIRFSEKTQKVLASVQVQIKAEDLYKKKEFDQWAERLNKRLLGYQEQAKQFNTSSVQDLVSVTIDTEAGRDFLMPNSFQKGCRIGSRPPSSLSLAHGTKTSTVTMATNNKPITTASANATPAVTVASSSSSQTRVTVEPRLDATTTAGSVSSPLHQDVLLHRDRALKHYKEVSRAESESVGMDRDRLLVQLQRWTQHWTQQINTLTTLNTE</sequence>
<keyword evidence="12" id="KW-0677">Repeat</keyword>
<feature type="domain" description="Dynamin-type G" evidence="31">
    <location>
        <begin position="28"/>
        <end position="295"/>
    </location>
</feature>
<feature type="region of interest" description="Disordered" evidence="24">
    <location>
        <begin position="634"/>
        <end position="705"/>
    </location>
</feature>
<dbReference type="Pfam" id="PF02212">
    <property type="entry name" value="GED"/>
    <property type="match status" value="1"/>
</dbReference>
<dbReference type="CDD" id="cd08771">
    <property type="entry name" value="DLP_1"/>
    <property type="match status" value="1"/>
</dbReference>
<evidence type="ECO:0000256" key="15">
    <source>
        <dbReference type="ARBA" id="ARBA00022989"/>
    </source>
</evidence>
<feature type="region of interest" description="Disordered" evidence="24">
    <location>
        <begin position="2449"/>
        <end position="2473"/>
    </location>
</feature>
<dbReference type="Gene3D" id="1.20.120.1240">
    <property type="entry name" value="Dynamin, middle domain"/>
    <property type="match status" value="1"/>
</dbReference>
<dbReference type="SUPFAM" id="SSF48366">
    <property type="entry name" value="Ras GEF"/>
    <property type="match status" value="1"/>
</dbReference>
<evidence type="ECO:0000256" key="14">
    <source>
        <dbReference type="ARBA" id="ARBA00022801"/>
    </source>
</evidence>
<dbReference type="Gene3D" id="1.10.10.60">
    <property type="entry name" value="Homeodomain-like"/>
    <property type="match status" value="3"/>
</dbReference>